<gene>
    <name evidence="1" type="ORF">MFLAVUS_010909</name>
</gene>
<keyword evidence="2" id="KW-1185">Reference proteome</keyword>
<accession>A0ABP9ZE10</accession>
<organism evidence="1 2">
    <name type="scientific">Mucor flavus</name>
    <dbReference type="NCBI Taxonomy" id="439312"/>
    <lineage>
        <taxon>Eukaryota</taxon>
        <taxon>Fungi</taxon>
        <taxon>Fungi incertae sedis</taxon>
        <taxon>Mucoromycota</taxon>
        <taxon>Mucoromycotina</taxon>
        <taxon>Mucoromycetes</taxon>
        <taxon>Mucorales</taxon>
        <taxon>Mucorineae</taxon>
        <taxon>Mucoraceae</taxon>
        <taxon>Mucor</taxon>
    </lineage>
</organism>
<dbReference type="EMBL" id="BAABUK010000041">
    <property type="protein sequence ID" value="GAA5817365.1"/>
    <property type="molecule type" value="Genomic_DNA"/>
</dbReference>
<evidence type="ECO:0000313" key="1">
    <source>
        <dbReference type="EMBL" id="GAA5817365.1"/>
    </source>
</evidence>
<reference evidence="1 2" key="1">
    <citation type="submission" date="2024-04" db="EMBL/GenBank/DDBJ databases">
        <title>genome sequences of Mucor flavus KT1a and Helicostylum pulchrum KT1b strains isolated from the surface of a dry-aged beef.</title>
        <authorList>
            <person name="Toyotome T."/>
            <person name="Hosono M."/>
            <person name="Torimaru M."/>
            <person name="Fukuda K."/>
            <person name="Mikami N."/>
        </authorList>
    </citation>
    <scope>NUCLEOTIDE SEQUENCE [LARGE SCALE GENOMIC DNA]</scope>
    <source>
        <strain evidence="1 2">KT1a</strain>
    </source>
</reference>
<sequence>MSFIKKIYDYSPWGATSTPPPQQQVEDIERDYCIIKCAAPTSVHATLSLINAEPVNWHPQELLNEFTIVRDNLYNTCHQFDQSRITEQFSSTHLKIGTELKNYIHFISDRYRENTWLALIGLLMVAHEVLQTPSQVKTELLHVTRIGRHLALAMSRVMQDEGESGISHITFDDRFKSSLLLIFVNHADWFPLLKDTCFEFSHHDNEWEFKQTYYQVVSKATRLLL</sequence>
<evidence type="ECO:0000313" key="2">
    <source>
        <dbReference type="Proteomes" id="UP001473302"/>
    </source>
</evidence>
<name>A0ABP9ZE10_9FUNG</name>
<protein>
    <submittedName>
        <fullName evidence="1">Uncharacterized protein</fullName>
    </submittedName>
</protein>
<comment type="caution">
    <text evidence="1">The sequence shown here is derived from an EMBL/GenBank/DDBJ whole genome shotgun (WGS) entry which is preliminary data.</text>
</comment>
<dbReference type="Proteomes" id="UP001473302">
    <property type="component" value="Unassembled WGS sequence"/>
</dbReference>
<proteinExistence type="predicted"/>